<organism evidence="2 3">
    <name type="scientific">Nocardia transvalensis</name>
    <dbReference type="NCBI Taxonomy" id="37333"/>
    <lineage>
        <taxon>Bacteria</taxon>
        <taxon>Bacillati</taxon>
        <taxon>Actinomycetota</taxon>
        <taxon>Actinomycetes</taxon>
        <taxon>Mycobacteriales</taxon>
        <taxon>Nocardiaceae</taxon>
        <taxon>Nocardia</taxon>
    </lineage>
</organism>
<dbReference type="Pfam" id="PF07087">
    <property type="entry name" value="DUF1353"/>
    <property type="match status" value="1"/>
</dbReference>
<evidence type="ECO:0008006" key="4">
    <source>
        <dbReference type="Google" id="ProtNLM"/>
    </source>
</evidence>
<evidence type="ECO:0000313" key="3">
    <source>
        <dbReference type="Proteomes" id="UP000540412"/>
    </source>
</evidence>
<name>A0A7W9ULT2_9NOCA</name>
<comment type="caution">
    <text evidence="2">The sequence shown here is derived from an EMBL/GenBank/DDBJ whole genome shotgun (WGS) entry which is preliminary data.</text>
</comment>
<evidence type="ECO:0000256" key="1">
    <source>
        <dbReference type="SAM" id="Phobius"/>
    </source>
</evidence>
<dbReference type="Proteomes" id="UP000540412">
    <property type="component" value="Unassembled WGS sequence"/>
</dbReference>
<proteinExistence type="predicted"/>
<keyword evidence="3" id="KW-1185">Reference proteome</keyword>
<keyword evidence="1" id="KW-0472">Membrane</keyword>
<dbReference type="InterPro" id="IPR010767">
    <property type="entry name" value="Phage_CGC-2007_Cje0229"/>
</dbReference>
<sequence>MGFSGSALVVEEIDAVSWRVREPIEYRGDRDVFVVPAGFRTDFASVPRALVWLVPRYGVFTKAAILHDYLSRDADVTRADADGLFRRALHEEGVSVPQRWMMWAAVRLGSGLIGASGRDIALFLLVAVPAVVFLIVPVVVVQLWLLLFWVVEAVFWVCSRVAGRTSAPPPKPRVRLST</sequence>
<keyword evidence="1" id="KW-1133">Transmembrane helix</keyword>
<dbReference type="EMBL" id="JACHIT010000002">
    <property type="protein sequence ID" value="MBB5917884.1"/>
    <property type="molecule type" value="Genomic_DNA"/>
</dbReference>
<accession>A0A7W9ULT2</accession>
<protein>
    <recommendedName>
        <fullName evidence="4">DUF1353 domain-containing protein</fullName>
    </recommendedName>
</protein>
<evidence type="ECO:0000313" key="2">
    <source>
        <dbReference type="EMBL" id="MBB5917884.1"/>
    </source>
</evidence>
<reference evidence="2 3" key="1">
    <citation type="submission" date="2020-08" db="EMBL/GenBank/DDBJ databases">
        <title>Sequencing the genomes of 1000 actinobacteria strains.</title>
        <authorList>
            <person name="Klenk H.-P."/>
        </authorList>
    </citation>
    <scope>NUCLEOTIDE SEQUENCE [LARGE SCALE GENOMIC DNA]</scope>
    <source>
        <strain evidence="2 3">DSM 43582</strain>
    </source>
</reference>
<dbReference type="AlphaFoldDB" id="A0A7W9ULT2"/>
<keyword evidence="1" id="KW-0812">Transmembrane</keyword>
<dbReference type="RefSeq" id="WP_040747714.1">
    <property type="nucleotide sequence ID" value="NZ_JACHIT010000002.1"/>
</dbReference>
<gene>
    <name evidence="2" type="ORF">BJY24_006796</name>
</gene>
<feature type="transmembrane region" description="Helical" evidence="1">
    <location>
        <begin position="120"/>
        <end position="140"/>
    </location>
</feature>